<dbReference type="AlphaFoldDB" id="A0A562M9H2"/>
<name>A0A562M9H2_9SPHI</name>
<gene>
    <name evidence="1" type="ORF">IQ31_04287</name>
</gene>
<dbReference type="Proteomes" id="UP000315908">
    <property type="component" value="Unassembled WGS sequence"/>
</dbReference>
<organism evidence="1 2">
    <name type="scientific">Sphingobacterium siyangense</name>
    <dbReference type="NCBI Taxonomy" id="459529"/>
    <lineage>
        <taxon>Bacteria</taxon>
        <taxon>Pseudomonadati</taxon>
        <taxon>Bacteroidota</taxon>
        <taxon>Sphingobacteriia</taxon>
        <taxon>Sphingobacteriales</taxon>
        <taxon>Sphingobacteriaceae</taxon>
        <taxon>Sphingobacterium</taxon>
    </lineage>
</organism>
<reference evidence="1 2" key="1">
    <citation type="journal article" date="2015" name="Stand. Genomic Sci.">
        <title>Genomic Encyclopedia of Bacterial and Archaeal Type Strains, Phase III: the genomes of soil and plant-associated and newly described type strains.</title>
        <authorList>
            <person name="Whitman W.B."/>
            <person name="Woyke T."/>
            <person name="Klenk H.P."/>
            <person name="Zhou Y."/>
            <person name="Lilburn T.G."/>
            <person name="Beck B.J."/>
            <person name="De Vos P."/>
            <person name="Vandamme P."/>
            <person name="Eisen J.A."/>
            <person name="Garrity G."/>
            <person name="Hugenholtz P."/>
            <person name="Kyrpides N.C."/>
        </authorList>
    </citation>
    <scope>NUCLEOTIDE SEQUENCE [LARGE SCALE GENOMIC DNA]</scope>
    <source>
        <strain evidence="1 2">CGMCC 1.6855</strain>
    </source>
</reference>
<comment type="caution">
    <text evidence="1">The sequence shown here is derived from an EMBL/GenBank/DDBJ whole genome shotgun (WGS) entry which is preliminary data.</text>
</comment>
<sequence>MEEKEDNQIISTTEHLSRQKVSRIDFEILVNFYEICKKKKISEREVSFLMGKVNKYFSEILNPFFKEHIKTEYLDILPAIASTGIRKIIPNDVEPKETIDIRGTHTRETDKYSEVDYYKFTVTYKDGTTRNYRWKIAVTKGSRSKVNPELLEVLKKLISRHYFHKPKFALNIYILLKSKFKNTFSPLELQIALSKLTNKSFDPEFALQEGVDNMRITYSKILNETEKFLEHCQDHMIWISSYVPLSSPSTKYFIWYEDSDENDKLLTAIDGNVLLSSSIEELLTLLKSNNDIFKAPVNLEAWLSGMEDLPPTISVIYSPKEIISGFEADSVSVDTLTDFVDFYNLIGDLGCQDERFTELLDLRETGELRNVWDHYCDNHLFKARKHKGLSFDKAKFIVDFKELVVRFEEDYY</sequence>
<dbReference type="RefSeq" id="WP_145329838.1">
    <property type="nucleotide sequence ID" value="NZ_VLKR01000028.1"/>
</dbReference>
<proteinExistence type="predicted"/>
<dbReference type="OrthoDB" id="698354at2"/>
<protein>
    <submittedName>
        <fullName evidence="1">Uncharacterized protein</fullName>
    </submittedName>
</protein>
<evidence type="ECO:0000313" key="2">
    <source>
        <dbReference type="Proteomes" id="UP000315908"/>
    </source>
</evidence>
<accession>A0A562M9H2</accession>
<evidence type="ECO:0000313" key="1">
    <source>
        <dbReference type="EMBL" id="TWI16589.1"/>
    </source>
</evidence>
<dbReference type="EMBL" id="VLKR01000028">
    <property type="protein sequence ID" value="TWI16589.1"/>
    <property type="molecule type" value="Genomic_DNA"/>
</dbReference>